<protein>
    <submittedName>
        <fullName evidence="1">Uncharacterized protein</fullName>
    </submittedName>
</protein>
<sequence>METVSTQSSGKEDLKRNRAKDNSFKQALALRTCLKELFSFSESSAMGLFELSTGNYPLYRMTSAKKGSRNEFLGDSEKSDYNWLKTPPATPLFQSLEMDATASQLAIQRELPIVLPLSRVLGYNFNYCSDQPLVLHTDMFSLNLRSNNTPRRSP</sequence>
<name>A0ACC0NRY5_RHOML</name>
<evidence type="ECO:0000313" key="1">
    <source>
        <dbReference type="EMBL" id="KAI8555970.1"/>
    </source>
</evidence>
<evidence type="ECO:0000313" key="2">
    <source>
        <dbReference type="Proteomes" id="UP001062846"/>
    </source>
</evidence>
<keyword evidence="2" id="KW-1185">Reference proteome</keyword>
<dbReference type="EMBL" id="CM046392">
    <property type="protein sequence ID" value="KAI8555970.1"/>
    <property type="molecule type" value="Genomic_DNA"/>
</dbReference>
<reference evidence="1" key="1">
    <citation type="submission" date="2022-02" db="EMBL/GenBank/DDBJ databases">
        <title>Plant Genome Project.</title>
        <authorList>
            <person name="Zhang R.-G."/>
        </authorList>
    </citation>
    <scope>NUCLEOTIDE SEQUENCE</scope>
    <source>
        <strain evidence="1">AT1</strain>
    </source>
</reference>
<accession>A0ACC0NRY5</accession>
<dbReference type="Proteomes" id="UP001062846">
    <property type="component" value="Chromosome 5"/>
</dbReference>
<proteinExistence type="predicted"/>
<comment type="caution">
    <text evidence="1">The sequence shown here is derived from an EMBL/GenBank/DDBJ whole genome shotgun (WGS) entry which is preliminary data.</text>
</comment>
<gene>
    <name evidence="1" type="ORF">RHMOL_Rhmol05G0216800</name>
</gene>
<organism evidence="1 2">
    <name type="scientific">Rhododendron molle</name>
    <name type="common">Chinese azalea</name>
    <name type="synonym">Azalea mollis</name>
    <dbReference type="NCBI Taxonomy" id="49168"/>
    <lineage>
        <taxon>Eukaryota</taxon>
        <taxon>Viridiplantae</taxon>
        <taxon>Streptophyta</taxon>
        <taxon>Embryophyta</taxon>
        <taxon>Tracheophyta</taxon>
        <taxon>Spermatophyta</taxon>
        <taxon>Magnoliopsida</taxon>
        <taxon>eudicotyledons</taxon>
        <taxon>Gunneridae</taxon>
        <taxon>Pentapetalae</taxon>
        <taxon>asterids</taxon>
        <taxon>Ericales</taxon>
        <taxon>Ericaceae</taxon>
        <taxon>Ericoideae</taxon>
        <taxon>Rhodoreae</taxon>
        <taxon>Rhododendron</taxon>
    </lineage>
</organism>